<evidence type="ECO:0000259" key="1">
    <source>
        <dbReference type="PROSITE" id="PS51747"/>
    </source>
</evidence>
<dbReference type="Pfam" id="PF00383">
    <property type="entry name" value="dCMP_cyt_deam_1"/>
    <property type="match status" value="1"/>
</dbReference>
<sequence length="148" mass="16375">MDLFMKCAIEEAELSRSEGGIPIGSVLVRGGRILGKGHNRRVQQDDPVLHAEIDCIRNAGRIGSYREMALYSTLMPCYLCAGAVVQFGIGKVVAGESESFAGAREFLEMHGVEVIDLDLTVCKDMLQSFIEERPEIWCEDIGEEWPPV</sequence>
<organism evidence="2 3">
    <name type="scientific">Methanoculleus frigidifontis</name>
    <dbReference type="NCBI Taxonomy" id="2584085"/>
    <lineage>
        <taxon>Archaea</taxon>
        <taxon>Methanobacteriati</taxon>
        <taxon>Methanobacteriota</taxon>
        <taxon>Stenosarchaea group</taxon>
        <taxon>Methanomicrobia</taxon>
        <taxon>Methanomicrobiales</taxon>
        <taxon>Methanomicrobiaceae</taxon>
        <taxon>Methanoculleus</taxon>
    </lineage>
</organism>
<reference evidence="2" key="1">
    <citation type="submission" date="2019-05" db="EMBL/GenBank/DDBJ databases">
        <title>Methanoculleus sp. FWC-SCC1, a methanogenic archaeon isolated from deep marine cold seep.</title>
        <authorList>
            <person name="Chen Y.-W."/>
            <person name="Chen S.-C."/>
            <person name="Teng N.-H."/>
            <person name="Lai M.-C."/>
        </authorList>
    </citation>
    <scope>NUCLEOTIDE SEQUENCE</scope>
    <source>
        <strain evidence="2">FWC-SCC1</strain>
    </source>
</reference>
<dbReference type="InterPro" id="IPR002125">
    <property type="entry name" value="CMP_dCMP_dom"/>
</dbReference>
<dbReference type="PROSITE" id="PS51747">
    <property type="entry name" value="CYT_DCMP_DEAMINASES_2"/>
    <property type="match status" value="1"/>
</dbReference>
<proteinExistence type="predicted"/>
<dbReference type="CDD" id="cd01285">
    <property type="entry name" value="nucleoside_deaminase"/>
    <property type="match status" value="1"/>
</dbReference>
<dbReference type="EMBL" id="VCYH01000009">
    <property type="protein sequence ID" value="MDN7025765.1"/>
    <property type="molecule type" value="Genomic_DNA"/>
</dbReference>
<dbReference type="SUPFAM" id="SSF53927">
    <property type="entry name" value="Cytidine deaminase-like"/>
    <property type="match status" value="1"/>
</dbReference>
<name>A0ABT8MCV8_9EURY</name>
<evidence type="ECO:0000313" key="3">
    <source>
        <dbReference type="Proteomes" id="UP001168338"/>
    </source>
</evidence>
<dbReference type="RefSeq" id="WP_301664950.1">
    <property type="nucleotide sequence ID" value="NZ_VCYH01000009.1"/>
</dbReference>
<feature type="domain" description="CMP/dCMP-type deaminase" evidence="1">
    <location>
        <begin position="1"/>
        <end position="105"/>
    </location>
</feature>
<dbReference type="Proteomes" id="UP001168338">
    <property type="component" value="Unassembled WGS sequence"/>
</dbReference>
<keyword evidence="3" id="KW-1185">Reference proteome</keyword>
<comment type="caution">
    <text evidence="2">The sequence shown here is derived from an EMBL/GenBank/DDBJ whole genome shotgun (WGS) entry which is preliminary data.</text>
</comment>
<dbReference type="InterPro" id="IPR016193">
    <property type="entry name" value="Cytidine_deaminase-like"/>
</dbReference>
<gene>
    <name evidence="2" type="ORF">FGU65_12890</name>
</gene>
<evidence type="ECO:0000313" key="2">
    <source>
        <dbReference type="EMBL" id="MDN7025765.1"/>
    </source>
</evidence>
<dbReference type="PANTHER" id="PTHR11079:SF190">
    <property type="entry name" value="CYTOSINE DEAMINASE"/>
    <property type="match status" value="1"/>
</dbReference>
<dbReference type="PANTHER" id="PTHR11079">
    <property type="entry name" value="CYTOSINE DEAMINASE FAMILY MEMBER"/>
    <property type="match status" value="1"/>
</dbReference>
<dbReference type="Gene3D" id="3.40.140.10">
    <property type="entry name" value="Cytidine Deaminase, domain 2"/>
    <property type="match status" value="1"/>
</dbReference>
<protein>
    <submittedName>
        <fullName evidence="2">Nucleoside deaminase</fullName>
    </submittedName>
</protein>
<accession>A0ABT8MCV8</accession>